<keyword evidence="2" id="KW-0645">Protease</keyword>
<feature type="region of interest" description="Disordered" evidence="1">
    <location>
        <begin position="89"/>
        <end position="116"/>
    </location>
</feature>
<reference evidence="3" key="2">
    <citation type="journal article" date="2008" name="Nucleic Acids Res.">
        <title>The rice annotation project database (RAP-DB): 2008 update.</title>
        <authorList>
            <consortium name="The rice annotation project (RAP)"/>
        </authorList>
    </citation>
    <scope>GENOME REANNOTATION</scope>
    <source>
        <strain evidence="3">cv. Nipponbare</strain>
    </source>
</reference>
<name>Q69XQ5_ORYSJ</name>
<gene>
    <name evidence="2" type="primary">P0012B02.4</name>
</gene>
<dbReference type="AlphaFoldDB" id="Q69XQ5"/>
<dbReference type="GO" id="GO:0006508">
    <property type="term" value="P:proteolysis"/>
    <property type="evidence" value="ECO:0007669"/>
    <property type="project" value="UniProtKB-KW"/>
</dbReference>
<evidence type="ECO:0000313" key="2">
    <source>
        <dbReference type="EMBL" id="BAD35422.1"/>
    </source>
</evidence>
<sequence>MTSAVERFNPISSDEIGTIVANNAIYRDQLSFRDVAAIESLLCGFQTIFSSTTRESAPRVGPTLVLEIQTYGWRTARQPPLYLPAFRRTSARQRKKSASSTMQITVRPDPAYESPSRTRINTRVRDQGHVKERYMHVASYLHVGFDAHTSKKERCSDSPITSTSTKLISGTQYRQVFYPEIPYHKRHLALKPILMSLYVVLTKPLRNLRELRLGTPRADKALSDPSETKDHFYLEKGTLIGINTRPPRRRGDNLHPPWETPTIDRTITIYGTTEATTYKPTYAKTRRRISTSGISTASPYGVSGYCQERRKRYL</sequence>
<protein>
    <submittedName>
        <fullName evidence="2">Ulp1 protease-like</fullName>
    </submittedName>
</protein>
<keyword evidence="2" id="KW-0378">Hydrolase</keyword>
<dbReference type="EMBL" id="AP003609">
    <property type="protein sequence ID" value="BAD35422.1"/>
    <property type="molecule type" value="Genomic_DNA"/>
</dbReference>
<proteinExistence type="predicted"/>
<evidence type="ECO:0000313" key="3">
    <source>
        <dbReference type="Proteomes" id="UP000000763"/>
    </source>
</evidence>
<accession>Q69XQ5</accession>
<organism evidence="2 3">
    <name type="scientific">Oryza sativa subsp. japonica</name>
    <name type="common">Rice</name>
    <dbReference type="NCBI Taxonomy" id="39947"/>
    <lineage>
        <taxon>Eukaryota</taxon>
        <taxon>Viridiplantae</taxon>
        <taxon>Streptophyta</taxon>
        <taxon>Embryophyta</taxon>
        <taxon>Tracheophyta</taxon>
        <taxon>Spermatophyta</taxon>
        <taxon>Magnoliopsida</taxon>
        <taxon>Liliopsida</taxon>
        <taxon>Poales</taxon>
        <taxon>Poaceae</taxon>
        <taxon>BOP clade</taxon>
        <taxon>Oryzoideae</taxon>
        <taxon>Oryzeae</taxon>
        <taxon>Oryzinae</taxon>
        <taxon>Oryza</taxon>
        <taxon>Oryza sativa</taxon>
    </lineage>
</organism>
<evidence type="ECO:0000256" key="1">
    <source>
        <dbReference type="SAM" id="MobiDB-lite"/>
    </source>
</evidence>
<dbReference type="GO" id="GO:0008233">
    <property type="term" value="F:peptidase activity"/>
    <property type="evidence" value="ECO:0007669"/>
    <property type="project" value="UniProtKB-KW"/>
</dbReference>
<dbReference type="Proteomes" id="UP000000763">
    <property type="component" value="Chromosome 6"/>
</dbReference>
<reference evidence="3" key="1">
    <citation type="journal article" date="2005" name="Nature">
        <title>The map-based sequence of the rice genome.</title>
        <authorList>
            <consortium name="International rice genome sequencing project (IRGSP)"/>
            <person name="Matsumoto T."/>
            <person name="Wu J."/>
            <person name="Kanamori H."/>
            <person name="Katayose Y."/>
            <person name="Fujisawa M."/>
            <person name="Namiki N."/>
            <person name="Mizuno H."/>
            <person name="Yamamoto K."/>
            <person name="Antonio B.A."/>
            <person name="Baba T."/>
            <person name="Sakata K."/>
            <person name="Nagamura Y."/>
            <person name="Aoki H."/>
            <person name="Arikawa K."/>
            <person name="Arita K."/>
            <person name="Bito T."/>
            <person name="Chiden Y."/>
            <person name="Fujitsuka N."/>
            <person name="Fukunaka R."/>
            <person name="Hamada M."/>
            <person name="Harada C."/>
            <person name="Hayashi A."/>
            <person name="Hijishita S."/>
            <person name="Honda M."/>
            <person name="Hosokawa S."/>
            <person name="Ichikawa Y."/>
            <person name="Idonuma A."/>
            <person name="Iijima M."/>
            <person name="Ikeda M."/>
            <person name="Ikeno M."/>
            <person name="Ito K."/>
            <person name="Ito S."/>
            <person name="Ito T."/>
            <person name="Ito Y."/>
            <person name="Ito Y."/>
            <person name="Iwabuchi A."/>
            <person name="Kamiya K."/>
            <person name="Karasawa W."/>
            <person name="Kurita K."/>
            <person name="Katagiri S."/>
            <person name="Kikuta A."/>
            <person name="Kobayashi H."/>
            <person name="Kobayashi N."/>
            <person name="Machita K."/>
            <person name="Maehara T."/>
            <person name="Masukawa M."/>
            <person name="Mizubayashi T."/>
            <person name="Mukai Y."/>
            <person name="Nagasaki H."/>
            <person name="Nagata Y."/>
            <person name="Naito S."/>
            <person name="Nakashima M."/>
            <person name="Nakama Y."/>
            <person name="Nakamichi Y."/>
            <person name="Nakamura M."/>
            <person name="Meguro A."/>
            <person name="Negishi M."/>
            <person name="Ohta I."/>
            <person name="Ohta T."/>
            <person name="Okamoto M."/>
            <person name="Ono N."/>
            <person name="Saji S."/>
            <person name="Sakaguchi M."/>
            <person name="Sakai K."/>
            <person name="Shibata M."/>
            <person name="Shimokawa T."/>
            <person name="Song J."/>
            <person name="Takazaki Y."/>
            <person name="Terasawa K."/>
            <person name="Tsugane M."/>
            <person name="Tsuji K."/>
            <person name="Ueda S."/>
            <person name="Waki K."/>
            <person name="Yamagata H."/>
            <person name="Yamamoto M."/>
            <person name="Yamamoto S."/>
            <person name="Yamane H."/>
            <person name="Yoshiki S."/>
            <person name="Yoshihara R."/>
            <person name="Yukawa K."/>
            <person name="Zhong H."/>
            <person name="Yano M."/>
            <person name="Yuan Q."/>
            <person name="Ouyang S."/>
            <person name="Liu J."/>
            <person name="Jones K.M."/>
            <person name="Gansberger K."/>
            <person name="Moffat K."/>
            <person name="Hill J."/>
            <person name="Bera J."/>
            <person name="Fadrosh D."/>
            <person name="Jin S."/>
            <person name="Johri S."/>
            <person name="Kim M."/>
            <person name="Overton L."/>
            <person name="Reardon M."/>
            <person name="Tsitrin T."/>
            <person name="Vuong H."/>
            <person name="Weaver B."/>
            <person name="Ciecko A."/>
            <person name="Tallon L."/>
            <person name="Jackson J."/>
            <person name="Pai G."/>
            <person name="Aken S.V."/>
            <person name="Utterback T."/>
            <person name="Reidmuller S."/>
            <person name="Feldblyum T."/>
            <person name="Hsiao J."/>
            <person name="Zismann V."/>
            <person name="Iobst S."/>
            <person name="de Vazeille A.R."/>
            <person name="Buell C.R."/>
            <person name="Ying K."/>
            <person name="Li Y."/>
            <person name="Lu T."/>
            <person name="Huang Y."/>
            <person name="Zhao Q."/>
            <person name="Feng Q."/>
            <person name="Zhang L."/>
            <person name="Zhu J."/>
            <person name="Weng Q."/>
            <person name="Mu J."/>
            <person name="Lu Y."/>
            <person name="Fan D."/>
            <person name="Liu Y."/>
            <person name="Guan J."/>
            <person name="Zhang Y."/>
            <person name="Yu S."/>
            <person name="Liu X."/>
            <person name="Zhang Y."/>
            <person name="Hong G."/>
            <person name="Han B."/>
            <person name="Choisne N."/>
            <person name="Demange N."/>
            <person name="Orjeda G."/>
            <person name="Samain S."/>
            <person name="Cattolico L."/>
            <person name="Pelletier E."/>
            <person name="Couloux A."/>
            <person name="Segurens B."/>
            <person name="Wincker P."/>
            <person name="D'Hont A."/>
            <person name="Scarpelli C."/>
            <person name="Weissenbach J."/>
            <person name="Salanoubat M."/>
            <person name="Quetier F."/>
            <person name="Yu Y."/>
            <person name="Kim H.R."/>
            <person name="Rambo T."/>
            <person name="Currie J."/>
            <person name="Collura K."/>
            <person name="Luo M."/>
            <person name="Yang T."/>
            <person name="Ammiraju J.S.S."/>
            <person name="Engler F."/>
            <person name="Soderlund C."/>
            <person name="Wing R.A."/>
            <person name="Palmer L.E."/>
            <person name="de la Bastide M."/>
            <person name="Spiegel L."/>
            <person name="Nascimento L."/>
            <person name="Zutavern T."/>
            <person name="O'Shaughnessy A."/>
            <person name="Dike S."/>
            <person name="Dedhia N."/>
            <person name="Preston R."/>
            <person name="Balija V."/>
            <person name="McCombie W.R."/>
            <person name="Chow T."/>
            <person name="Chen H."/>
            <person name="Chung M."/>
            <person name="Chen C."/>
            <person name="Shaw J."/>
            <person name="Wu H."/>
            <person name="Hsiao K."/>
            <person name="Chao Y."/>
            <person name="Chu M."/>
            <person name="Cheng C."/>
            <person name="Hour A."/>
            <person name="Lee P."/>
            <person name="Lin S."/>
            <person name="Lin Y."/>
            <person name="Liou J."/>
            <person name="Liu S."/>
            <person name="Hsing Y."/>
            <person name="Raghuvanshi S."/>
            <person name="Mohanty A."/>
            <person name="Bharti A.K."/>
            <person name="Gaur A."/>
            <person name="Gupta V."/>
            <person name="Kumar D."/>
            <person name="Ravi V."/>
            <person name="Vij S."/>
            <person name="Kapur A."/>
            <person name="Khurana P."/>
            <person name="Khurana P."/>
            <person name="Khurana J.P."/>
            <person name="Tyagi A.K."/>
            <person name="Gaikwad K."/>
            <person name="Singh A."/>
            <person name="Dalal V."/>
            <person name="Srivastava S."/>
            <person name="Dixit A."/>
            <person name="Pal A.K."/>
            <person name="Ghazi I.A."/>
            <person name="Yadav M."/>
            <person name="Pandit A."/>
            <person name="Bhargava A."/>
            <person name="Sureshbabu K."/>
            <person name="Batra K."/>
            <person name="Sharma T.R."/>
            <person name="Mohapatra T."/>
            <person name="Singh N.K."/>
            <person name="Messing J."/>
            <person name="Nelson A.B."/>
            <person name="Fuks G."/>
            <person name="Kavchok S."/>
            <person name="Keizer G."/>
            <person name="Linton E."/>
            <person name="Llaca V."/>
            <person name="Song R."/>
            <person name="Tanyolac B."/>
            <person name="Young S."/>
            <person name="Ho-Il K."/>
            <person name="Hahn J.H."/>
            <person name="Sangsakoo G."/>
            <person name="Vanavichit A."/>
            <person name="de Mattos Luiz.A.T."/>
            <person name="Zimmer P.D."/>
            <person name="Malone G."/>
            <person name="Dellagostin O."/>
            <person name="de Oliveira A.C."/>
            <person name="Bevan M."/>
            <person name="Bancroft I."/>
            <person name="Minx P."/>
            <person name="Cordum H."/>
            <person name="Wilson R."/>
            <person name="Cheng Z."/>
            <person name="Jin W."/>
            <person name="Jiang J."/>
            <person name="Leong S.A."/>
            <person name="Iwama H."/>
            <person name="Gojobori T."/>
            <person name="Itoh T."/>
            <person name="Niimura Y."/>
            <person name="Fujii Y."/>
            <person name="Habara T."/>
            <person name="Sakai H."/>
            <person name="Sato Y."/>
            <person name="Wilson G."/>
            <person name="Kumar K."/>
            <person name="McCouch S."/>
            <person name="Juretic N."/>
            <person name="Hoen D."/>
            <person name="Wright S."/>
            <person name="Bruskiewich R."/>
            <person name="Bureau T."/>
            <person name="Miyao A."/>
            <person name="Hirochika H."/>
            <person name="Nishikawa T."/>
            <person name="Kadowaki K."/>
            <person name="Sugiura M."/>
            <person name="Burr B."/>
            <person name="Sasaki T."/>
        </authorList>
    </citation>
    <scope>NUCLEOTIDE SEQUENCE [LARGE SCALE GENOMIC DNA]</scope>
    <source>
        <strain evidence="3">cv. Nipponbare</strain>
    </source>
</reference>